<gene>
    <name evidence="3" type="ORF">NVS88_20605</name>
</gene>
<evidence type="ECO:0000256" key="1">
    <source>
        <dbReference type="SAM" id="Phobius"/>
    </source>
</evidence>
<name>A0A9X4M323_9ACTN</name>
<reference evidence="3" key="1">
    <citation type="submission" date="2022-08" db="EMBL/GenBank/DDBJ databases">
        <title>Genome analysis of Corynebacteriales strain.</title>
        <authorList>
            <person name="Lee S.D."/>
        </authorList>
    </citation>
    <scope>NUCLEOTIDE SEQUENCE</scope>
    <source>
        <strain evidence="3">D3-21</strain>
    </source>
</reference>
<keyword evidence="1" id="KW-0472">Membrane</keyword>
<protein>
    <recommendedName>
        <fullName evidence="2">DUF4097 domain-containing protein</fullName>
    </recommendedName>
</protein>
<dbReference type="Proteomes" id="UP001152755">
    <property type="component" value="Unassembled WGS sequence"/>
</dbReference>
<comment type="caution">
    <text evidence="3">The sequence shown here is derived from an EMBL/GenBank/DDBJ whole genome shotgun (WGS) entry which is preliminary data.</text>
</comment>
<feature type="transmembrane region" description="Helical" evidence="1">
    <location>
        <begin position="20"/>
        <end position="43"/>
    </location>
</feature>
<dbReference type="RefSeq" id="WP_277830459.1">
    <property type="nucleotide sequence ID" value="NZ_JAAIVF010000001.1"/>
</dbReference>
<keyword evidence="1" id="KW-0812">Transmembrane</keyword>
<dbReference type="AlphaFoldDB" id="A0A9X4M323"/>
<accession>A0A9X4M323</accession>
<keyword evidence="4" id="KW-1185">Reference proteome</keyword>
<organism evidence="3 4">
    <name type="scientific">Speluncibacter jeojiensis</name>
    <dbReference type="NCBI Taxonomy" id="2710754"/>
    <lineage>
        <taxon>Bacteria</taxon>
        <taxon>Bacillati</taxon>
        <taxon>Actinomycetota</taxon>
        <taxon>Actinomycetes</taxon>
        <taxon>Mycobacteriales</taxon>
        <taxon>Speluncibacteraceae</taxon>
        <taxon>Speluncibacter</taxon>
    </lineage>
</organism>
<evidence type="ECO:0000313" key="3">
    <source>
        <dbReference type="EMBL" id="MDG3016959.1"/>
    </source>
</evidence>
<evidence type="ECO:0000259" key="2">
    <source>
        <dbReference type="Pfam" id="PF13349"/>
    </source>
</evidence>
<sequence length="263" mass="27177">MSQTDPVRHPTLETTRHRVLLAGGPALLVVVGLAVWLIVGVLLSGHRTFLFDATVTPHGDVLRLRGVGDATFVSSDDGRIHVHAGGRYRGSPPRVDLADGNSLITSSCPESALSRCRVRLEIAVPPDLALRVQLVTGSVLVEGLRSNVAVATDDGEVTVIDPTGPVVAETGNGNITVSGARSAQVRARSASGEVDMNFDAPPDLVDAHSGGGDVIVRIHDPLPSAVRTDAEGGVATVTVPVDPAAPRSIDAATADGDIIVSVR</sequence>
<dbReference type="EMBL" id="JANRHA010000020">
    <property type="protein sequence ID" value="MDG3016959.1"/>
    <property type="molecule type" value="Genomic_DNA"/>
</dbReference>
<keyword evidence="1" id="KW-1133">Transmembrane helix</keyword>
<evidence type="ECO:0000313" key="4">
    <source>
        <dbReference type="Proteomes" id="UP001152755"/>
    </source>
</evidence>
<dbReference type="InterPro" id="IPR025164">
    <property type="entry name" value="Toastrack_DUF4097"/>
</dbReference>
<proteinExistence type="predicted"/>
<dbReference type="Pfam" id="PF13349">
    <property type="entry name" value="DUF4097"/>
    <property type="match status" value="1"/>
</dbReference>
<feature type="domain" description="DUF4097" evidence="2">
    <location>
        <begin position="132"/>
        <end position="260"/>
    </location>
</feature>